<keyword evidence="1" id="KW-0812">Transmembrane</keyword>
<keyword evidence="1" id="KW-0472">Membrane</keyword>
<keyword evidence="1" id="KW-1133">Transmembrane helix</keyword>
<evidence type="ECO:0000313" key="2">
    <source>
        <dbReference type="EMBL" id="SVE04217.1"/>
    </source>
</evidence>
<proteinExistence type="predicted"/>
<dbReference type="AlphaFoldDB" id="A0A383A8T6"/>
<gene>
    <name evidence="2" type="ORF">METZ01_LOCUS457071</name>
</gene>
<name>A0A383A8T6_9ZZZZ</name>
<sequence>MKKLSEIWFKAEDLAVQFSQTKFTDISVKVLKTISLFIICVIAICYLLIQEGISLIFKEKKHIPTPPKNDLSKDGPLRSIMSEKYGEVEEYNEHGLPKNLKRQGGPMSEKEYTKLRKVL</sequence>
<organism evidence="2">
    <name type="scientific">marine metagenome</name>
    <dbReference type="NCBI Taxonomy" id="408172"/>
    <lineage>
        <taxon>unclassified sequences</taxon>
        <taxon>metagenomes</taxon>
        <taxon>ecological metagenomes</taxon>
    </lineage>
</organism>
<accession>A0A383A8T6</accession>
<evidence type="ECO:0000256" key="1">
    <source>
        <dbReference type="SAM" id="Phobius"/>
    </source>
</evidence>
<dbReference type="EMBL" id="UINC01190189">
    <property type="protein sequence ID" value="SVE04217.1"/>
    <property type="molecule type" value="Genomic_DNA"/>
</dbReference>
<reference evidence="2" key="1">
    <citation type="submission" date="2018-05" db="EMBL/GenBank/DDBJ databases">
        <authorList>
            <person name="Lanie J.A."/>
            <person name="Ng W.-L."/>
            <person name="Kazmierczak K.M."/>
            <person name="Andrzejewski T.M."/>
            <person name="Davidsen T.M."/>
            <person name="Wayne K.J."/>
            <person name="Tettelin H."/>
            <person name="Glass J.I."/>
            <person name="Rusch D."/>
            <person name="Podicherti R."/>
            <person name="Tsui H.-C.T."/>
            <person name="Winkler M.E."/>
        </authorList>
    </citation>
    <scope>NUCLEOTIDE SEQUENCE</scope>
</reference>
<feature type="transmembrane region" description="Helical" evidence="1">
    <location>
        <begin position="30"/>
        <end position="49"/>
    </location>
</feature>
<protein>
    <submittedName>
        <fullName evidence="2">Uncharacterized protein</fullName>
    </submittedName>
</protein>